<evidence type="ECO:0008006" key="2">
    <source>
        <dbReference type="Google" id="ProtNLM"/>
    </source>
</evidence>
<dbReference type="EMBL" id="UOGK01000289">
    <property type="protein sequence ID" value="VAX39809.1"/>
    <property type="molecule type" value="Genomic_DNA"/>
</dbReference>
<dbReference type="GO" id="GO:0004553">
    <property type="term" value="F:hydrolase activity, hydrolyzing O-glycosyl compounds"/>
    <property type="evidence" value="ECO:0007669"/>
    <property type="project" value="InterPro"/>
</dbReference>
<proteinExistence type="predicted"/>
<dbReference type="AlphaFoldDB" id="A0A3B1DBZ6"/>
<dbReference type="SUPFAM" id="SSF56436">
    <property type="entry name" value="C-type lectin-like"/>
    <property type="match status" value="1"/>
</dbReference>
<sequence>MTSSRKIVLDLVLLAGTATATLGQTVSTMGPLYLGGEPKKAEVLRLAPAVLVDGEAMRVGEWVDPPSGAGRVVGDKVFDCFGDSNNDRFMDDSICGLGASRWYFGSGFCNLFISNDMVLHPETVIQAGAHAADIEWYWAVNGSGTSEQCVVGVFTQLSDPDACEPDSGAWGWLFDFGILPGREEYWANLDLPPGDIWDLPPDGSGSYVFTYLTDDGNSWATCAHSFMWGASNNEGADPLAPGEQGPNQLDDINPPYGSHTVLDECIDHTWDLCPDPLGAMIQFWGEVGEYDEPAAEWRVQSGGNGHWYDIEVVNPAADWFEAQQRAQDRGGYLATITSWGESSFLFTRFVVEGIEYQGSVYAGGYQQDGADEPNGGWTWVTGEPFLPPPYFWTCSQCNLNECEPNDAPDDADFLVFQTCSTSPNKVFLADGPAYWGDRSFVVEWDADCNSDGIVDYGQIVNGTLADTNDNGIPDICECVADFNNDGSVDTQDFLAFLNAWNAGESSADINGDGLVNSQDVLAFLNLWNAGC</sequence>
<dbReference type="Gene3D" id="3.10.100.10">
    <property type="entry name" value="Mannose-Binding Protein A, subunit A"/>
    <property type="match status" value="1"/>
</dbReference>
<dbReference type="InterPro" id="IPR053783">
    <property type="entry name" value="Dockerin_dom_GC-type"/>
</dbReference>
<dbReference type="InterPro" id="IPR016187">
    <property type="entry name" value="CTDL_fold"/>
</dbReference>
<dbReference type="NCBIfam" id="NF041540">
    <property type="entry name" value="dockerin_GC"/>
    <property type="match status" value="1"/>
</dbReference>
<dbReference type="InterPro" id="IPR016186">
    <property type="entry name" value="C-type_lectin-like/link_sf"/>
</dbReference>
<dbReference type="InterPro" id="IPR036439">
    <property type="entry name" value="Dockerin_dom_sf"/>
</dbReference>
<dbReference type="PROSITE" id="PS00018">
    <property type="entry name" value="EF_HAND_1"/>
    <property type="match status" value="2"/>
</dbReference>
<gene>
    <name evidence="1" type="ORF">MNBD_PLANCTO03-1971</name>
</gene>
<dbReference type="InterPro" id="IPR018247">
    <property type="entry name" value="EF_Hand_1_Ca_BS"/>
</dbReference>
<evidence type="ECO:0000313" key="1">
    <source>
        <dbReference type="EMBL" id="VAX39809.1"/>
    </source>
</evidence>
<dbReference type="SUPFAM" id="SSF63446">
    <property type="entry name" value="Type I dockerin domain"/>
    <property type="match status" value="1"/>
</dbReference>
<name>A0A3B1DBZ6_9ZZZZ</name>
<protein>
    <recommendedName>
        <fullName evidence="2">C-type lectin domain-containing protein</fullName>
    </recommendedName>
</protein>
<dbReference type="Pfam" id="PF00404">
    <property type="entry name" value="Dockerin_1"/>
    <property type="match status" value="1"/>
</dbReference>
<dbReference type="InterPro" id="IPR002105">
    <property type="entry name" value="Dockerin_1_rpt"/>
</dbReference>
<accession>A0A3B1DBZ6</accession>
<dbReference type="GO" id="GO:0000272">
    <property type="term" value="P:polysaccharide catabolic process"/>
    <property type="evidence" value="ECO:0007669"/>
    <property type="project" value="InterPro"/>
</dbReference>
<dbReference type="Gene3D" id="1.10.1330.10">
    <property type="entry name" value="Dockerin domain"/>
    <property type="match status" value="1"/>
</dbReference>
<reference evidence="1" key="1">
    <citation type="submission" date="2018-06" db="EMBL/GenBank/DDBJ databases">
        <authorList>
            <person name="Zhirakovskaya E."/>
        </authorList>
    </citation>
    <scope>NUCLEOTIDE SEQUENCE</scope>
</reference>
<organism evidence="1">
    <name type="scientific">hydrothermal vent metagenome</name>
    <dbReference type="NCBI Taxonomy" id="652676"/>
    <lineage>
        <taxon>unclassified sequences</taxon>
        <taxon>metagenomes</taxon>
        <taxon>ecological metagenomes</taxon>
    </lineage>
</organism>